<evidence type="ECO:0000313" key="2">
    <source>
        <dbReference type="Proteomes" id="UP000011529"/>
    </source>
</evidence>
<name>M2B074_9BACT</name>
<comment type="caution">
    <text evidence="1">The sequence shown here is derived from an EMBL/GenBank/DDBJ whole genome shotgun (WGS) entry which is preliminary data.</text>
</comment>
<dbReference type="EMBL" id="ANMO01000048">
    <property type="protein sequence ID" value="EMB18337.1"/>
    <property type="molecule type" value="Genomic_DNA"/>
</dbReference>
<dbReference type="Proteomes" id="UP000011529">
    <property type="component" value="Unassembled WGS sequence"/>
</dbReference>
<organism evidence="1 2">
    <name type="scientific">Rhodopirellula europaea 6C</name>
    <dbReference type="NCBI Taxonomy" id="1263867"/>
    <lineage>
        <taxon>Bacteria</taxon>
        <taxon>Pseudomonadati</taxon>
        <taxon>Planctomycetota</taxon>
        <taxon>Planctomycetia</taxon>
        <taxon>Pirellulales</taxon>
        <taxon>Pirellulaceae</taxon>
        <taxon>Rhodopirellula</taxon>
    </lineage>
</organism>
<protein>
    <submittedName>
        <fullName evidence="1">Uncharacterized protein</fullName>
    </submittedName>
</protein>
<proteinExistence type="predicted"/>
<reference evidence="1" key="2">
    <citation type="journal article" date="2013" name="Mar. Genomics">
        <title>Expression of sulfatases in Rhodopirellula baltica and the diversity of sulfatases in the genus Rhodopirellula.</title>
        <authorList>
            <person name="Wegner C.E."/>
            <person name="Richter-Heitmann T."/>
            <person name="Klindworth A."/>
            <person name="Klockow C."/>
            <person name="Richter M."/>
            <person name="Achstetter T."/>
            <person name="Glockner F.O."/>
            <person name="Harder J."/>
        </authorList>
    </citation>
    <scope>NUCLEOTIDE SEQUENCE [LARGE SCALE GENOMIC DNA]</scope>
    <source>
        <strain evidence="1">6C</strain>
    </source>
</reference>
<accession>M2B074</accession>
<dbReference type="AlphaFoldDB" id="M2B074"/>
<dbReference type="PATRIC" id="fig|1263867.3.peg.960"/>
<reference evidence="1" key="1">
    <citation type="submission" date="2012-11" db="EMBL/GenBank/DDBJ databases">
        <title>Permanent draft genomes of Rhodopirellula europaea strain SH398 and 6C.</title>
        <authorList>
            <person name="Richter M."/>
            <person name="Richter-Heitmann T."/>
            <person name="Frank C."/>
            <person name="Harder J."/>
            <person name="Glockner F.O."/>
        </authorList>
    </citation>
    <scope>NUCLEOTIDE SEQUENCE</scope>
    <source>
        <strain evidence="1">6C</strain>
    </source>
</reference>
<evidence type="ECO:0000313" key="1">
    <source>
        <dbReference type="EMBL" id="EMB18337.1"/>
    </source>
</evidence>
<sequence>MHETPRIIDKISKQNQFPNCLASWWLESPGGLRYACSIFQKKLRQDRNQLYDLPFTAVWCKITRPMASTTSRNAVKQRITIKIHVAFQK</sequence>
<keyword evidence="2" id="KW-1185">Reference proteome</keyword>
<gene>
    <name evidence="1" type="ORF">RE6C_00901</name>
</gene>